<name>A0A0M0K1Y7_9EUKA</name>
<evidence type="ECO:0000313" key="7">
    <source>
        <dbReference type="Proteomes" id="UP000037460"/>
    </source>
</evidence>
<dbReference type="InterPro" id="IPR037185">
    <property type="entry name" value="EmrE-like"/>
</dbReference>
<dbReference type="OrthoDB" id="165382at2759"/>
<comment type="subcellular location">
    <subcellularLocation>
        <location evidence="1">Membrane</location>
        <topology evidence="1">Multi-pass membrane protein</topology>
    </subcellularLocation>
</comment>
<evidence type="ECO:0000256" key="1">
    <source>
        <dbReference type="ARBA" id="ARBA00004141"/>
    </source>
</evidence>
<keyword evidence="2 5" id="KW-0812">Transmembrane</keyword>
<dbReference type="SUPFAM" id="SSF103481">
    <property type="entry name" value="Multidrug resistance efflux transporter EmrE"/>
    <property type="match status" value="1"/>
</dbReference>
<protein>
    <submittedName>
        <fullName evidence="6">Magnesium transporter nipa2-like protein</fullName>
    </submittedName>
</protein>
<dbReference type="PANTHER" id="PTHR12570">
    <property type="match status" value="1"/>
</dbReference>
<evidence type="ECO:0000256" key="2">
    <source>
        <dbReference type="ARBA" id="ARBA00022692"/>
    </source>
</evidence>
<feature type="transmembrane region" description="Helical" evidence="5">
    <location>
        <begin position="285"/>
        <end position="306"/>
    </location>
</feature>
<feature type="transmembrane region" description="Helical" evidence="5">
    <location>
        <begin position="12"/>
        <end position="31"/>
    </location>
</feature>
<feature type="transmembrane region" description="Helical" evidence="5">
    <location>
        <begin position="52"/>
        <end position="73"/>
    </location>
</feature>
<feature type="transmembrane region" description="Helical" evidence="5">
    <location>
        <begin position="79"/>
        <end position="98"/>
    </location>
</feature>
<accession>A0A0M0K1Y7</accession>
<keyword evidence="4 5" id="KW-0472">Membrane</keyword>
<dbReference type="GO" id="GO:0015095">
    <property type="term" value="F:magnesium ion transmembrane transporter activity"/>
    <property type="evidence" value="ECO:0007669"/>
    <property type="project" value="InterPro"/>
</dbReference>
<gene>
    <name evidence="6" type="ORF">Ctob_009288</name>
</gene>
<organism evidence="6 7">
    <name type="scientific">Chrysochromulina tobinii</name>
    <dbReference type="NCBI Taxonomy" id="1460289"/>
    <lineage>
        <taxon>Eukaryota</taxon>
        <taxon>Haptista</taxon>
        <taxon>Haptophyta</taxon>
        <taxon>Prymnesiophyceae</taxon>
        <taxon>Prymnesiales</taxon>
        <taxon>Chrysochromulinaceae</taxon>
        <taxon>Chrysochromulina</taxon>
    </lineage>
</organism>
<dbReference type="GO" id="GO:0016020">
    <property type="term" value="C:membrane"/>
    <property type="evidence" value="ECO:0007669"/>
    <property type="project" value="UniProtKB-SubCell"/>
</dbReference>
<comment type="caution">
    <text evidence="6">The sequence shown here is derived from an EMBL/GenBank/DDBJ whole genome shotgun (WGS) entry which is preliminary data.</text>
</comment>
<sequence length="320" mass="34492">MSALLSDMIGFGLVVFASAGICAALNVQKYVHIKNTDPSTGQPMVSFMEIPLWWVGTIGNLVAEIMNLAALGYAPATLVTPLGCLTVVFNAVAAHLLLGEPFLRQDAIGITFIIVGVVCVVFSQVGEPQPPITPTCVHTPPGQTCTGLSEVVVSGGFWILIAIVVVGLFLMYRYVHEQYCQKYAWVYLVESSLVSSLTIVSARCFASFLGFPMPGKWSYFWISPDWVYAWGSLVCLIVTAVGGLLLQNAALMYFKASEVVPLYFCLFSLGGVAASGLAFDELTMPWILLLAPGVGCCIAGVFIISYKRDEYIMDRASPAP</sequence>
<dbReference type="Pfam" id="PF05653">
    <property type="entry name" value="Mg_trans_NIPA"/>
    <property type="match status" value="1"/>
</dbReference>
<dbReference type="Gene3D" id="1.10.3730.20">
    <property type="match status" value="1"/>
</dbReference>
<feature type="transmembrane region" description="Helical" evidence="5">
    <location>
        <begin position="151"/>
        <end position="172"/>
    </location>
</feature>
<feature type="transmembrane region" description="Helical" evidence="5">
    <location>
        <begin position="184"/>
        <end position="208"/>
    </location>
</feature>
<evidence type="ECO:0000256" key="5">
    <source>
        <dbReference type="SAM" id="Phobius"/>
    </source>
</evidence>
<evidence type="ECO:0000313" key="6">
    <source>
        <dbReference type="EMBL" id="KOO32829.1"/>
    </source>
</evidence>
<keyword evidence="3 5" id="KW-1133">Transmembrane helix</keyword>
<keyword evidence="7" id="KW-1185">Reference proteome</keyword>
<evidence type="ECO:0000256" key="4">
    <source>
        <dbReference type="ARBA" id="ARBA00023136"/>
    </source>
</evidence>
<feature type="transmembrane region" description="Helical" evidence="5">
    <location>
        <begin position="228"/>
        <end position="247"/>
    </location>
</feature>
<proteinExistence type="predicted"/>
<dbReference type="AlphaFoldDB" id="A0A0M0K1Y7"/>
<dbReference type="EMBL" id="JWZX01001675">
    <property type="protein sequence ID" value="KOO32829.1"/>
    <property type="molecule type" value="Genomic_DNA"/>
</dbReference>
<dbReference type="PANTHER" id="PTHR12570:SF65">
    <property type="entry name" value="MAGNESIUM TRANSPORTER NIPA9-RELATED"/>
    <property type="match status" value="1"/>
</dbReference>
<dbReference type="InterPro" id="IPR008521">
    <property type="entry name" value="Mg_trans_NIPA"/>
</dbReference>
<dbReference type="Proteomes" id="UP000037460">
    <property type="component" value="Unassembled WGS sequence"/>
</dbReference>
<feature type="transmembrane region" description="Helical" evidence="5">
    <location>
        <begin position="259"/>
        <end position="279"/>
    </location>
</feature>
<feature type="transmembrane region" description="Helical" evidence="5">
    <location>
        <begin position="107"/>
        <end position="125"/>
    </location>
</feature>
<reference evidence="7" key="1">
    <citation type="journal article" date="2015" name="PLoS Genet.">
        <title>Genome Sequence and Transcriptome Analyses of Chrysochromulina tobin: Metabolic Tools for Enhanced Algal Fitness in the Prominent Order Prymnesiales (Haptophyceae).</title>
        <authorList>
            <person name="Hovde B.T."/>
            <person name="Deodato C.R."/>
            <person name="Hunsperger H.M."/>
            <person name="Ryken S.A."/>
            <person name="Yost W."/>
            <person name="Jha R.K."/>
            <person name="Patterson J."/>
            <person name="Monnat R.J. Jr."/>
            <person name="Barlow S.B."/>
            <person name="Starkenburg S.R."/>
            <person name="Cattolico R.A."/>
        </authorList>
    </citation>
    <scope>NUCLEOTIDE SEQUENCE</scope>
    <source>
        <strain evidence="7">CCMP291</strain>
    </source>
</reference>
<evidence type="ECO:0000256" key="3">
    <source>
        <dbReference type="ARBA" id="ARBA00022989"/>
    </source>
</evidence>